<dbReference type="EMBL" id="OZ034818">
    <property type="protein sequence ID" value="CAL1388026.1"/>
    <property type="molecule type" value="Genomic_DNA"/>
</dbReference>
<dbReference type="PANTHER" id="PTHR31414">
    <property type="entry name" value="TRANSMEMBRANE PROTEIN DDB_G0292058"/>
    <property type="match status" value="1"/>
</dbReference>
<evidence type="ECO:0000313" key="2">
    <source>
        <dbReference type="EMBL" id="CAL1388026.1"/>
    </source>
</evidence>
<protein>
    <submittedName>
        <fullName evidence="2">Uncharacterized protein</fullName>
    </submittedName>
</protein>
<gene>
    <name evidence="2" type="ORF">LTRI10_LOCUS28975</name>
</gene>
<name>A0AAV2EPS5_9ROSI</name>
<dbReference type="AlphaFoldDB" id="A0AAV2EPS5"/>
<keyword evidence="1" id="KW-1133">Transmembrane helix</keyword>
<reference evidence="2 3" key="1">
    <citation type="submission" date="2024-04" db="EMBL/GenBank/DDBJ databases">
        <authorList>
            <person name="Fracassetti M."/>
        </authorList>
    </citation>
    <scope>NUCLEOTIDE SEQUENCE [LARGE SCALE GENOMIC DNA]</scope>
</reference>
<proteinExistence type="predicted"/>
<dbReference type="Proteomes" id="UP001497516">
    <property type="component" value="Chromosome 5"/>
</dbReference>
<evidence type="ECO:0000256" key="1">
    <source>
        <dbReference type="SAM" id="Phobius"/>
    </source>
</evidence>
<keyword evidence="1" id="KW-0812">Transmembrane</keyword>
<keyword evidence="1" id="KW-0472">Membrane</keyword>
<evidence type="ECO:0000313" key="3">
    <source>
        <dbReference type="Proteomes" id="UP001497516"/>
    </source>
</evidence>
<sequence>MSNINFSPNFKPLYINQSDPLVPILSNPFHADLTDRACSLGEVDLNNATQVWSNYVCQVSAAGICETTGRLTPTIYNQMEVVINVSYGLINYAPFLIQLEDCSFARQTFSEIHREHCPGLRKYSMEIYVAVVIVSTVVILSLIFWLIYDRERRHWVGRKQEQENHHEFEQRAAH</sequence>
<dbReference type="PANTHER" id="PTHR31414:SF13">
    <property type="entry name" value="TRANSMEMBRANE PROTEIN"/>
    <property type="match status" value="1"/>
</dbReference>
<feature type="transmembrane region" description="Helical" evidence="1">
    <location>
        <begin position="127"/>
        <end position="148"/>
    </location>
</feature>
<keyword evidence="3" id="KW-1185">Reference proteome</keyword>
<dbReference type="InterPro" id="IPR040283">
    <property type="entry name" value="DDB_G0292058-like"/>
</dbReference>
<organism evidence="2 3">
    <name type="scientific">Linum trigynum</name>
    <dbReference type="NCBI Taxonomy" id="586398"/>
    <lineage>
        <taxon>Eukaryota</taxon>
        <taxon>Viridiplantae</taxon>
        <taxon>Streptophyta</taxon>
        <taxon>Embryophyta</taxon>
        <taxon>Tracheophyta</taxon>
        <taxon>Spermatophyta</taxon>
        <taxon>Magnoliopsida</taxon>
        <taxon>eudicotyledons</taxon>
        <taxon>Gunneridae</taxon>
        <taxon>Pentapetalae</taxon>
        <taxon>rosids</taxon>
        <taxon>fabids</taxon>
        <taxon>Malpighiales</taxon>
        <taxon>Linaceae</taxon>
        <taxon>Linum</taxon>
    </lineage>
</organism>
<dbReference type="GO" id="GO:0005886">
    <property type="term" value="C:plasma membrane"/>
    <property type="evidence" value="ECO:0007669"/>
    <property type="project" value="TreeGrafter"/>
</dbReference>
<accession>A0AAV2EPS5</accession>
<dbReference type="GO" id="GO:0009506">
    <property type="term" value="C:plasmodesma"/>
    <property type="evidence" value="ECO:0007669"/>
    <property type="project" value="TreeGrafter"/>
</dbReference>